<keyword evidence="4" id="KW-1185">Reference proteome</keyword>
<dbReference type="OrthoDB" id="3787839at2759"/>
<sequence length="440" mass="49532">MAPITRRNARVSGIPLHGPLPPATRLAVAPAPLPTSIGGLPIAAPIVAQKARRDNAATRLARSWRFRLESRGIVRLKSYNTCYQNSVQQAFMHQPPFLEWILTHNSHAREAERRFGGQRFSNGRVRRAVKSQYRKRNGKKNEDGEEKDDLGPILNPCKRNGKGCFACEMKGLAIRYWDKANPPQNPIQFANEVKRLAMLTWGRPDFPNRGQADANAFYDFCIDQMRACAPLTAAAAQAWRDECSALYDILYSCTYTCTVCNTSRRPHGSPYDGGTNLHINVEDNSGQAVPDIPAALDRYFHGDDVQVYCNTCNSTTRNRDTKELFIAPIILRLNVLIFTSWDEECEGMTKSDHATPSIPELLDLRRYQVDQSQPLRYRLSSVIAHVGQTTNSGHYVSATRGPLINMRLDDDHRRQISPAQLMGNPHAGRYACYELTYIRG</sequence>
<dbReference type="InterPro" id="IPR001394">
    <property type="entry name" value="Peptidase_C19_UCH"/>
</dbReference>
<dbReference type="InterPro" id="IPR050164">
    <property type="entry name" value="Peptidase_C19"/>
</dbReference>
<protein>
    <recommendedName>
        <fullName evidence="2">USP domain-containing protein</fullName>
    </recommendedName>
</protein>
<feature type="region of interest" description="Disordered" evidence="1">
    <location>
        <begin position="129"/>
        <end position="150"/>
    </location>
</feature>
<dbReference type="GO" id="GO:0005829">
    <property type="term" value="C:cytosol"/>
    <property type="evidence" value="ECO:0007669"/>
    <property type="project" value="TreeGrafter"/>
</dbReference>
<dbReference type="GO" id="GO:0016579">
    <property type="term" value="P:protein deubiquitination"/>
    <property type="evidence" value="ECO:0007669"/>
    <property type="project" value="InterPro"/>
</dbReference>
<dbReference type="Proteomes" id="UP000799770">
    <property type="component" value="Unassembled WGS sequence"/>
</dbReference>
<organism evidence="3 4">
    <name type="scientific">Lophiotrema nucula</name>
    <dbReference type="NCBI Taxonomy" id="690887"/>
    <lineage>
        <taxon>Eukaryota</taxon>
        <taxon>Fungi</taxon>
        <taxon>Dikarya</taxon>
        <taxon>Ascomycota</taxon>
        <taxon>Pezizomycotina</taxon>
        <taxon>Dothideomycetes</taxon>
        <taxon>Pleosporomycetidae</taxon>
        <taxon>Pleosporales</taxon>
        <taxon>Lophiotremataceae</taxon>
        <taxon>Lophiotrema</taxon>
    </lineage>
</organism>
<dbReference type="InterPro" id="IPR018200">
    <property type="entry name" value="USP_CS"/>
</dbReference>
<dbReference type="SUPFAM" id="SSF54001">
    <property type="entry name" value="Cysteine proteinases"/>
    <property type="match status" value="1"/>
</dbReference>
<evidence type="ECO:0000259" key="2">
    <source>
        <dbReference type="PROSITE" id="PS50235"/>
    </source>
</evidence>
<accession>A0A6A5ZGQ2</accession>
<dbReference type="InterPro" id="IPR028889">
    <property type="entry name" value="USP"/>
</dbReference>
<dbReference type="PROSITE" id="PS50235">
    <property type="entry name" value="USP_3"/>
    <property type="match status" value="1"/>
</dbReference>
<evidence type="ECO:0000256" key="1">
    <source>
        <dbReference type="SAM" id="MobiDB-lite"/>
    </source>
</evidence>
<dbReference type="CDD" id="cd02257">
    <property type="entry name" value="Peptidase_C19"/>
    <property type="match status" value="1"/>
</dbReference>
<evidence type="ECO:0000313" key="4">
    <source>
        <dbReference type="Proteomes" id="UP000799770"/>
    </source>
</evidence>
<dbReference type="EMBL" id="ML977316">
    <property type="protein sequence ID" value="KAF2118659.1"/>
    <property type="molecule type" value="Genomic_DNA"/>
</dbReference>
<name>A0A6A5ZGQ2_9PLEO</name>
<proteinExistence type="predicted"/>
<dbReference type="Gene3D" id="3.90.70.10">
    <property type="entry name" value="Cysteine proteinases"/>
    <property type="match status" value="1"/>
</dbReference>
<feature type="domain" description="USP" evidence="2">
    <location>
        <begin position="71"/>
        <end position="440"/>
    </location>
</feature>
<dbReference type="Pfam" id="PF00443">
    <property type="entry name" value="UCH"/>
    <property type="match status" value="1"/>
</dbReference>
<dbReference type="AlphaFoldDB" id="A0A6A5ZGQ2"/>
<evidence type="ECO:0000313" key="3">
    <source>
        <dbReference type="EMBL" id="KAF2118659.1"/>
    </source>
</evidence>
<reference evidence="3" key="1">
    <citation type="journal article" date="2020" name="Stud. Mycol.">
        <title>101 Dothideomycetes genomes: a test case for predicting lifestyles and emergence of pathogens.</title>
        <authorList>
            <person name="Haridas S."/>
            <person name="Albert R."/>
            <person name="Binder M."/>
            <person name="Bloem J."/>
            <person name="Labutti K."/>
            <person name="Salamov A."/>
            <person name="Andreopoulos B."/>
            <person name="Baker S."/>
            <person name="Barry K."/>
            <person name="Bills G."/>
            <person name="Bluhm B."/>
            <person name="Cannon C."/>
            <person name="Castanera R."/>
            <person name="Culley D."/>
            <person name="Daum C."/>
            <person name="Ezra D."/>
            <person name="Gonzalez J."/>
            <person name="Henrissat B."/>
            <person name="Kuo A."/>
            <person name="Liang C."/>
            <person name="Lipzen A."/>
            <person name="Lutzoni F."/>
            <person name="Magnuson J."/>
            <person name="Mondo S."/>
            <person name="Nolan M."/>
            <person name="Ohm R."/>
            <person name="Pangilinan J."/>
            <person name="Park H.-J."/>
            <person name="Ramirez L."/>
            <person name="Alfaro M."/>
            <person name="Sun H."/>
            <person name="Tritt A."/>
            <person name="Yoshinaga Y."/>
            <person name="Zwiers L.-H."/>
            <person name="Turgeon B."/>
            <person name="Goodwin S."/>
            <person name="Spatafora J."/>
            <person name="Crous P."/>
            <person name="Grigoriev I."/>
        </authorList>
    </citation>
    <scope>NUCLEOTIDE SEQUENCE</scope>
    <source>
        <strain evidence="3">CBS 627.86</strain>
    </source>
</reference>
<dbReference type="PANTHER" id="PTHR24006">
    <property type="entry name" value="UBIQUITIN CARBOXYL-TERMINAL HYDROLASE"/>
    <property type="match status" value="1"/>
</dbReference>
<dbReference type="PROSITE" id="PS00973">
    <property type="entry name" value="USP_2"/>
    <property type="match status" value="1"/>
</dbReference>
<feature type="compositionally biased region" description="Basic residues" evidence="1">
    <location>
        <begin position="129"/>
        <end position="138"/>
    </location>
</feature>
<dbReference type="InterPro" id="IPR038765">
    <property type="entry name" value="Papain-like_cys_pep_sf"/>
</dbReference>
<dbReference type="GO" id="GO:0004843">
    <property type="term" value="F:cysteine-type deubiquitinase activity"/>
    <property type="evidence" value="ECO:0007669"/>
    <property type="project" value="InterPro"/>
</dbReference>
<gene>
    <name evidence="3" type="ORF">BDV96DRAFT_684346</name>
</gene>
<dbReference type="GO" id="GO:0005634">
    <property type="term" value="C:nucleus"/>
    <property type="evidence" value="ECO:0007669"/>
    <property type="project" value="TreeGrafter"/>
</dbReference>